<proteinExistence type="predicted"/>
<accession>A0AAE1U8L1</accession>
<keyword evidence="3" id="KW-1185">Reference proteome</keyword>
<evidence type="ECO:0000313" key="3">
    <source>
        <dbReference type="Proteomes" id="UP001292094"/>
    </source>
</evidence>
<name>A0AAE1U8L1_9EUCA</name>
<feature type="compositionally biased region" description="Polar residues" evidence="1">
    <location>
        <begin position="169"/>
        <end position="180"/>
    </location>
</feature>
<evidence type="ECO:0000313" key="2">
    <source>
        <dbReference type="EMBL" id="KAK4314508.1"/>
    </source>
</evidence>
<dbReference type="Proteomes" id="UP001292094">
    <property type="component" value="Unassembled WGS sequence"/>
</dbReference>
<reference evidence="2" key="1">
    <citation type="submission" date="2023-11" db="EMBL/GenBank/DDBJ databases">
        <title>Genome assemblies of two species of porcelain crab, Petrolisthes cinctipes and Petrolisthes manimaculis (Anomura: Porcellanidae).</title>
        <authorList>
            <person name="Angst P."/>
        </authorList>
    </citation>
    <scope>NUCLEOTIDE SEQUENCE</scope>
    <source>
        <strain evidence="2">PB745_02</strain>
        <tissue evidence="2">Gill</tissue>
    </source>
</reference>
<feature type="region of interest" description="Disordered" evidence="1">
    <location>
        <begin position="1"/>
        <end position="24"/>
    </location>
</feature>
<sequence>MQEAANSSSTPGEARASVTSDVGNYSSVGGTQLSGFQVITHTPTSASTSQSLPSSLTTSCDDLWLTPLTLGERRLDQTQPGATQRTSALPSEALLARPLLPNPRLSVPPLGYARFISATTIPSRGEHAQYLPHPTQSPPSRTERHPQPPPRAPHHPQYPSPPLSHPPSTTYACVTSTPTDVSHRNWYTPPQPSVSHLGSPHSSAG</sequence>
<gene>
    <name evidence="2" type="ORF">Pmani_014213</name>
</gene>
<feature type="compositionally biased region" description="Pro residues" evidence="1">
    <location>
        <begin position="147"/>
        <end position="165"/>
    </location>
</feature>
<organism evidence="2 3">
    <name type="scientific">Petrolisthes manimaculis</name>
    <dbReference type="NCBI Taxonomy" id="1843537"/>
    <lineage>
        <taxon>Eukaryota</taxon>
        <taxon>Metazoa</taxon>
        <taxon>Ecdysozoa</taxon>
        <taxon>Arthropoda</taxon>
        <taxon>Crustacea</taxon>
        <taxon>Multicrustacea</taxon>
        <taxon>Malacostraca</taxon>
        <taxon>Eumalacostraca</taxon>
        <taxon>Eucarida</taxon>
        <taxon>Decapoda</taxon>
        <taxon>Pleocyemata</taxon>
        <taxon>Anomura</taxon>
        <taxon>Galatheoidea</taxon>
        <taxon>Porcellanidae</taxon>
        <taxon>Petrolisthes</taxon>
    </lineage>
</organism>
<protein>
    <submittedName>
        <fullName evidence="2">Uncharacterized protein</fullName>
    </submittedName>
</protein>
<dbReference type="EMBL" id="JAWZYT010001218">
    <property type="protein sequence ID" value="KAK4314508.1"/>
    <property type="molecule type" value="Genomic_DNA"/>
</dbReference>
<evidence type="ECO:0000256" key="1">
    <source>
        <dbReference type="SAM" id="MobiDB-lite"/>
    </source>
</evidence>
<feature type="region of interest" description="Disordered" evidence="1">
    <location>
        <begin position="126"/>
        <end position="205"/>
    </location>
</feature>
<comment type="caution">
    <text evidence="2">The sequence shown here is derived from an EMBL/GenBank/DDBJ whole genome shotgun (WGS) entry which is preliminary data.</text>
</comment>
<feature type="compositionally biased region" description="Polar residues" evidence="1">
    <location>
        <begin position="193"/>
        <end position="205"/>
    </location>
</feature>
<dbReference type="AlphaFoldDB" id="A0AAE1U8L1"/>